<protein>
    <recommendedName>
        <fullName evidence="3">glucose-6-phosphate isomerase</fullName>
        <ecNumber evidence="3">5.3.1.9</ecNumber>
    </recommendedName>
</protein>
<dbReference type="Proteomes" id="UP000317158">
    <property type="component" value="Unassembled WGS sequence"/>
</dbReference>
<keyword evidence="8" id="KW-0413">Isomerase</keyword>
<dbReference type="SUPFAM" id="SSF51182">
    <property type="entry name" value="RmlC-like cupins"/>
    <property type="match status" value="1"/>
</dbReference>
<feature type="domain" description="Glucose-6-phosphate isomerase prokaryote" evidence="7">
    <location>
        <begin position="31"/>
        <end position="182"/>
    </location>
</feature>
<comment type="caution">
    <text evidence="8">The sequence shown here is derived from an EMBL/GenBank/DDBJ whole genome shotgun (WGS) entry which is preliminary data.</text>
</comment>
<evidence type="ECO:0000256" key="6">
    <source>
        <dbReference type="ARBA" id="ARBA00029321"/>
    </source>
</evidence>
<keyword evidence="5" id="KW-0324">Glycolysis</keyword>
<dbReference type="GO" id="GO:0005737">
    <property type="term" value="C:cytoplasm"/>
    <property type="evidence" value="ECO:0007669"/>
    <property type="project" value="InterPro"/>
</dbReference>
<reference evidence="8 9" key="1">
    <citation type="journal article" date="2019" name="Nat. Microbiol.">
        <title>Wide diversity of methane and short-chain alkane metabolisms in uncultured archaea.</title>
        <authorList>
            <person name="Borrel G."/>
            <person name="Adam P.S."/>
            <person name="McKay L.J."/>
            <person name="Chen L.X."/>
            <person name="Sierra-Garcia I.N."/>
            <person name="Sieber C.M."/>
            <person name="Letourneur Q."/>
            <person name="Ghozlane A."/>
            <person name="Andersen G.L."/>
            <person name="Li W.J."/>
            <person name="Hallam S.J."/>
            <person name="Muyzer G."/>
            <person name="de Oliveira V.M."/>
            <person name="Inskeep W.P."/>
            <person name="Banfield J.F."/>
            <person name="Gribaldo S."/>
        </authorList>
    </citation>
    <scope>NUCLEOTIDE SEQUENCE [LARGE SCALE GENOMIC DNA]</scope>
    <source>
        <strain evidence="8">NM1a</strain>
    </source>
</reference>
<evidence type="ECO:0000313" key="8">
    <source>
        <dbReference type="EMBL" id="RZN64823.1"/>
    </source>
</evidence>
<evidence type="ECO:0000256" key="3">
    <source>
        <dbReference type="ARBA" id="ARBA00011952"/>
    </source>
</evidence>
<dbReference type="EC" id="5.3.1.9" evidence="3"/>
<dbReference type="InterPro" id="IPR011051">
    <property type="entry name" value="RmlC_Cupin_sf"/>
</dbReference>
<sequence>MDLIFGTKRYRPEIRMLYDIKDLIYCKDWLKKTENIPLYYIYRDLSLTEHDRKKILSNCLRYDITIIPPRTLGIEYTKTAGHYHPHHYTEVYEVIEGEAHFLFQKGIDRLEDVVLIKAKERDKVIIPPGYGHITINPSKNVLKLANWVSRNFIAIYDPIKKRKGGAYYETVDDIIRNENYEEVPELRVIKPREYPEFGLTNRIDLYQLVNNLELLKFLNHPEEFEDIYSFRSIL</sequence>
<dbReference type="GO" id="GO:0006096">
    <property type="term" value="P:glycolytic process"/>
    <property type="evidence" value="ECO:0007669"/>
    <property type="project" value="UniProtKB-UniPathway"/>
</dbReference>
<dbReference type="AlphaFoldDB" id="A0A520KSC3"/>
<dbReference type="UniPathway" id="UPA00109">
    <property type="reaction ID" value="UER00181"/>
</dbReference>
<dbReference type="GO" id="GO:0004347">
    <property type="term" value="F:glucose-6-phosphate isomerase activity"/>
    <property type="evidence" value="ECO:0007669"/>
    <property type="project" value="UniProtKB-EC"/>
</dbReference>
<dbReference type="Gene3D" id="2.60.120.10">
    <property type="entry name" value="Jelly Rolls"/>
    <property type="match status" value="1"/>
</dbReference>
<dbReference type="InterPro" id="IPR010551">
    <property type="entry name" value="G6P_isomerase_prok"/>
</dbReference>
<comment type="catalytic activity">
    <reaction evidence="6">
        <text>alpha-D-glucose 6-phosphate = beta-D-fructose 6-phosphate</text>
        <dbReference type="Rhea" id="RHEA:11816"/>
        <dbReference type="ChEBI" id="CHEBI:57634"/>
        <dbReference type="ChEBI" id="CHEBI:58225"/>
        <dbReference type="EC" id="5.3.1.9"/>
    </reaction>
</comment>
<evidence type="ECO:0000256" key="2">
    <source>
        <dbReference type="ARBA" id="ARBA00006542"/>
    </source>
</evidence>
<comment type="pathway">
    <text evidence="1">Carbohydrate degradation; glycolysis; D-glyceraldehyde 3-phosphate and glycerone phosphate from D-glucose: step 2/4.</text>
</comment>
<keyword evidence="4" id="KW-0312">Gluconeogenesis</keyword>
<dbReference type="GO" id="GO:0006094">
    <property type="term" value="P:gluconeogenesis"/>
    <property type="evidence" value="ECO:0007669"/>
    <property type="project" value="UniProtKB-KW"/>
</dbReference>
<comment type="similarity">
    <text evidence="2">Belongs to the archaeal-type GPI family.</text>
</comment>
<evidence type="ECO:0000256" key="4">
    <source>
        <dbReference type="ARBA" id="ARBA00022432"/>
    </source>
</evidence>
<evidence type="ECO:0000256" key="5">
    <source>
        <dbReference type="ARBA" id="ARBA00023152"/>
    </source>
</evidence>
<accession>A0A520KSC3</accession>
<evidence type="ECO:0000313" key="9">
    <source>
        <dbReference type="Proteomes" id="UP000317158"/>
    </source>
</evidence>
<proteinExistence type="inferred from homology"/>
<dbReference type="EMBL" id="RXIF01000004">
    <property type="protein sequence ID" value="RZN64823.1"/>
    <property type="molecule type" value="Genomic_DNA"/>
</dbReference>
<evidence type="ECO:0000259" key="7">
    <source>
        <dbReference type="Pfam" id="PF06560"/>
    </source>
</evidence>
<dbReference type="Pfam" id="PF06560">
    <property type="entry name" value="GPI"/>
    <property type="match status" value="1"/>
</dbReference>
<gene>
    <name evidence="8" type="ORF">EF806_01875</name>
</gene>
<dbReference type="CDD" id="cd02218">
    <property type="entry name" value="cupin_PGI"/>
    <property type="match status" value="1"/>
</dbReference>
<organism evidence="8 9">
    <name type="scientific">Methanoliparum thermophilum</name>
    <dbReference type="NCBI Taxonomy" id="2491083"/>
    <lineage>
        <taxon>Archaea</taxon>
        <taxon>Methanobacteriati</taxon>
        <taxon>Methanobacteriota</taxon>
        <taxon>Candidatus Methanoliparia</taxon>
        <taxon>Candidatus Methanoliparales</taxon>
        <taxon>Candidatus Methanoliparaceae</taxon>
        <taxon>Candidatus Methanoliparum</taxon>
    </lineage>
</organism>
<name>A0A520KSC3_METT2</name>
<evidence type="ECO:0000256" key="1">
    <source>
        <dbReference type="ARBA" id="ARBA00004926"/>
    </source>
</evidence>
<dbReference type="InterPro" id="IPR014710">
    <property type="entry name" value="RmlC-like_jellyroll"/>
</dbReference>